<feature type="domain" description="ATPase BadF/BadG/BcrA/BcrD type" evidence="2">
    <location>
        <begin position="40"/>
        <end position="310"/>
    </location>
</feature>
<keyword evidence="4" id="KW-1185">Reference proteome</keyword>
<dbReference type="InterPro" id="IPR043129">
    <property type="entry name" value="ATPase_NBD"/>
</dbReference>
<dbReference type="InterPro" id="IPR052519">
    <property type="entry name" value="Euk-type_GlcNAc_Kinase"/>
</dbReference>
<keyword evidence="3" id="KW-0418">Kinase</keyword>
<dbReference type="AlphaFoldDB" id="A0A919FXL6"/>
<dbReference type="PANTHER" id="PTHR43190">
    <property type="entry name" value="N-ACETYL-D-GLUCOSAMINE KINASE"/>
    <property type="match status" value="1"/>
</dbReference>
<evidence type="ECO:0000313" key="4">
    <source>
        <dbReference type="Proteomes" id="UP000617734"/>
    </source>
</evidence>
<dbReference type="SUPFAM" id="SSF53067">
    <property type="entry name" value="Actin-like ATPase domain"/>
    <property type="match status" value="2"/>
</dbReference>
<dbReference type="GeneID" id="95354475"/>
<dbReference type="EMBL" id="BNBO01000022">
    <property type="protein sequence ID" value="GHH74318.1"/>
    <property type="molecule type" value="Genomic_DNA"/>
</dbReference>
<reference evidence="3" key="2">
    <citation type="submission" date="2020-09" db="EMBL/GenBank/DDBJ databases">
        <authorList>
            <person name="Sun Q."/>
            <person name="Ohkuma M."/>
        </authorList>
    </citation>
    <scope>NUCLEOTIDE SEQUENCE</scope>
    <source>
        <strain evidence="3">JCM 4646</strain>
    </source>
</reference>
<reference evidence="3" key="1">
    <citation type="journal article" date="2014" name="Int. J. Syst. Evol. Microbiol.">
        <title>Complete genome sequence of Corynebacterium casei LMG S-19264T (=DSM 44701T), isolated from a smear-ripened cheese.</title>
        <authorList>
            <consortium name="US DOE Joint Genome Institute (JGI-PGF)"/>
            <person name="Walter F."/>
            <person name="Albersmeier A."/>
            <person name="Kalinowski J."/>
            <person name="Ruckert C."/>
        </authorList>
    </citation>
    <scope>NUCLEOTIDE SEQUENCE</scope>
    <source>
        <strain evidence="3">JCM 4646</strain>
    </source>
</reference>
<proteinExistence type="predicted"/>
<dbReference type="Proteomes" id="UP000617734">
    <property type="component" value="Unassembled WGS sequence"/>
</dbReference>
<gene>
    <name evidence="3" type="ORF">GCM10018781_40720</name>
</gene>
<keyword evidence="3" id="KW-0808">Transferase</keyword>
<protein>
    <submittedName>
        <fullName evidence="3">N-acetylglucosamine kinase</fullName>
    </submittedName>
</protein>
<dbReference type="Pfam" id="PF01869">
    <property type="entry name" value="BcrAD_BadFG"/>
    <property type="match status" value="1"/>
</dbReference>
<evidence type="ECO:0000256" key="1">
    <source>
        <dbReference type="SAM" id="MobiDB-lite"/>
    </source>
</evidence>
<feature type="compositionally biased region" description="Low complexity" evidence="1">
    <location>
        <begin position="8"/>
        <end position="32"/>
    </location>
</feature>
<dbReference type="PANTHER" id="PTHR43190:SF3">
    <property type="entry name" value="N-ACETYL-D-GLUCOSAMINE KINASE"/>
    <property type="match status" value="1"/>
</dbReference>
<dbReference type="GO" id="GO:0016301">
    <property type="term" value="F:kinase activity"/>
    <property type="evidence" value="ECO:0007669"/>
    <property type="project" value="UniProtKB-KW"/>
</dbReference>
<dbReference type="InterPro" id="IPR002731">
    <property type="entry name" value="ATPase_BadF"/>
</dbReference>
<comment type="caution">
    <text evidence="3">The sequence shown here is derived from an EMBL/GenBank/DDBJ whole genome shotgun (WGS) entry which is preliminary data.</text>
</comment>
<feature type="region of interest" description="Disordered" evidence="1">
    <location>
        <begin position="1"/>
        <end position="32"/>
    </location>
</feature>
<dbReference type="Gene3D" id="3.30.420.40">
    <property type="match status" value="2"/>
</dbReference>
<organism evidence="3 4">
    <name type="scientific">Kitasatospora indigofera</name>
    <dbReference type="NCBI Taxonomy" id="67307"/>
    <lineage>
        <taxon>Bacteria</taxon>
        <taxon>Bacillati</taxon>
        <taxon>Actinomycetota</taxon>
        <taxon>Actinomycetes</taxon>
        <taxon>Kitasatosporales</taxon>
        <taxon>Streptomycetaceae</taxon>
        <taxon>Kitasatospora</taxon>
    </lineage>
</organism>
<evidence type="ECO:0000259" key="2">
    <source>
        <dbReference type="Pfam" id="PF01869"/>
    </source>
</evidence>
<dbReference type="RefSeq" id="WP_190212311.1">
    <property type="nucleotide sequence ID" value="NZ_BNBO01000022.1"/>
</dbReference>
<accession>A0A919FXL6</accession>
<name>A0A919FXL6_9ACTN</name>
<sequence>MTTPEDLATAPGTGPAARTGATAPDAGARPAPGAGRRLVLGVDAGGTAVRAVLADLTGRRLGEARTGGGNPQAQGGPEAAARIGEAIRAALGDHDPDGLAACVIGLAGYRRFATDAAAVAFTEECRTAAGPAVPGRLRLALRPDAEVAFAAGTAAPDGVVLIAGTGAVACRLQRRRVSTLRGGQGWLLGDEGSGFWLGREAARHTLDTLGSPSGAPDALATAVLAALGVPARPRAGAVAGLLRAVYDAPASAPAALAPLVSAAAAAGDEAAARIAARAAAHLAALVEATLPAGAPPEPIVLAGAVAASPGPVRDALTAALAGLPGRVVVAGDNTMAAAWLAARTLVPGTPHEAFLP</sequence>
<evidence type="ECO:0000313" key="3">
    <source>
        <dbReference type="EMBL" id="GHH74318.1"/>
    </source>
</evidence>